<evidence type="ECO:0000313" key="3">
    <source>
        <dbReference type="WBParaSite" id="EgrG_002028600"/>
    </source>
</evidence>
<evidence type="ECO:0000313" key="2">
    <source>
        <dbReference type="Proteomes" id="UP000492820"/>
    </source>
</evidence>
<gene>
    <name evidence="1" type="ORF">EgrG_002028600</name>
</gene>
<feature type="non-terminal residue" evidence="1">
    <location>
        <position position="470"/>
    </location>
</feature>
<evidence type="ECO:0000313" key="1">
    <source>
        <dbReference type="EMBL" id="CDS22303.1"/>
    </source>
</evidence>
<protein>
    <submittedName>
        <fullName evidence="3">Expressed conserved protein</fullName>
    </submittedName>
</protein>
<name>A0A068WRB7_ECHGR</name>
<reference evidence="3" key="3">
    <citation type="submission" date="2020-10" db="UniProtKB">
        <authorList>
            <consortium name="WormBaseParasite"/>
        </authorList>
    </citation>
    <scope>IDENTIFICATION</scope>
</reference>
<reference evidence="1" key="2">
    <citation type="submission" date="2014-06" db="EMBL/GenBank/DDBJ databases">
        <authorList>
            <person name="Aslett M."/>
        </authorList>
    </citation>
    <scope>NUCLEOTIDE SEQUENCE</scope>
</reference>
<sequence length="470" mass="53262">MDLVFILKKLKFLFSKSRCTRESACDAKSKEVNLNNMIAFDALLPPKPLTFEERWRRVMNFYHRQGDEEEYDFDDAEAASRLLKFCGTCGLSEIDESGWMEEKGCCNYQHHPLLRVERRRKRVELENYIMEEPSVVLSTEEGIDEDTKGTGGITHMVNLGPFMMFVLTNRSLIFGPAERQCRGGLASGLEAHTNIPPNASRWCALRRPYRGQLPLTSCLIFSYPAVRSVQWWVSPRASSPAPTSLTTHTVVHSPPSLSWSISYELLLLLQVSFPLLPVFLFFLFPSQRPASVLLLRLLLLLMQVLNIRRSMDQMEDSGLERRFCEVLRVCSQSAVFFPFRLSLPMVIRLLLSLLPPPLLMEYSTLTSFVSNSFHRFFTSQFFVSNVLTMVNCSLSSSPALSPFPVTASHRNPLSSVSYGNGEPPVSAGVSLQLHPLPRQEPVVGRLLYRHGSNNNNNNKVTYCHLHSACC</sequence>
<accession>A0A068WRB7</accession>
<proteinExistence type="predicted"/>
<dbReference type="OrthoDB" id="2248014at2759"/>
<dbReference type="EMBL" id="LK028586">
    <property type="protein sequence ID" value="CDS22303.1"/>
    <property type="molecule type" value="Genomic_DNA"/>
</dbReference>
<dbReference type="Proteomes" id="UP000492820">
    <property type="component" value="Unassembled WGS sequence"/>
</dbReference>
<dbReference type="AlphaFoldDB" id="A0A068WRB7"/>
<organism evidence="1">
    <name type="scientific">Echinococcus granulosus</name>
    <name type="common">Hydatid tapeworm</name>
    <dbReference type="NCBI Taxonomy" id="6210"/>
    <lineage>
        <taxon>Eukaryota</taxon>
        <taxon>Metazoa</taxon>
        <taxon>Spiralia</taxon>
        <taxon>Lophotrochozoa</taxon>
        <taxon>Platyhelminthes</taxon>
        <taxon>Cestoda</taxon>
        <taxon>Eucestoda</taxon>
        <taxon>Cyclophyllidea</taxon>
        <taxon>Taeniidae</taxon>
        <taxon>Echinococcus</taxon>
        <taxon>Echinococcus granulosus group</taxon>
    </lineage>
</organism>
<dbReference type="WBParaSite" id="EgrG_002028600">
    <property type="protein sequence ID" value="EgrG_002028600"/>
    <property type="gene ID" value="EgrG_002028600"/>
</dbReference>
<reference evidence="1 2" key="1">
    <citation type="journal article" date="2013" name="Nature">
        <title>The genomes of four tapeworm species reveal adaptations to parasitism.</title>
        <authorList>
            <person name="Tsai I.J."/>
            <person name="Zarowiecki M."/>
            <person name="Holroyd N."/>
            <person name="Garciarrubio A."/>
            <person name="Sanchez-Flores A."/>
            <person name="Brooks K.L."/>
            <person name="Tracey A."/>
            <person name="Bobes R.J."/>
            <person name="Fragoso G."/>
            <person name="Sciutto E."/>
            <person name="Aslett M."/>
            <person name="Beasley H."/>
            <person name="Bennett H.M."/>
            <person name="Cai J."/>
            <person name="Camicia F."/>
            <person name="Clark R."/>
            <person name="Cucher M."/>
            <person name="De Silva N."/>
            <person name="Day T.A."/>
            <person name="Deplazes P."/>
            <person name="Estrada K."/>
            <person name="Fernandez C."/>
            <person name="Holland P.W."/>
            <person name="Hou J."/>
            <person name="Hu S."/>
            <person name="Huckvale T."/>
            <person name="Hung S.S."/>
            <person name="Kamenetzky L."/>
            <person name="Keane J.A."/>
            <person name="Kiss F."/>
            <person name="Koziol U."/>
            <person name="Lambert O."/>
            <person name="Liu K."/>
            <person name="Luo X."/>
            <person name="Luo Y."/>
            <person name="Macchiaroli N."/>
            <person name="Nichol S."/>
            <person name="Paps J."/>
            <person name="Parkinson J."/>
            <person name="Pouchkina-Stantcheva N."/>
            <person name="Riddiford N."/>
            <person name="Rosenzvit M."/>
            <person name="Salinas G."/>
            <person name="Wasmuth J.D."/>
            <person name="Zamanian M."/>
            <person name="Zheng Y."/>
            <person name="Cai X."/>
            <person name="Soberon X."/>
            <person name="Olson P.D."/>
            <person name="Laclette J.P."/>
            <person name="Brehm K."/>
            <person name="Berriman M."/>
            <person name="Garciarrubio A."/>
            <person name="Bobes R.J."/>
            <person name="Fragoso G."/>
            <person name="Sanchez-Flores A."/>
            <person name="Estrada K."/>
            <person name="Cevallos M.A."/>
            <person name="Morett E."/>
            <person name="Gonzalez V."/>
            <person name="Portillo T."/>
            <person name="Ochoa-Leyva A."/>
            <person name="Jose M.V."/>
            <person name="Sciutto E."/>
            <person name="Landa A."/>
            <person name="Jimenez L."/>
            <person name="Valdes V."/>
            <person name="Carrero J.C."/>
            <person name="Larralde C."/>
            <person name="Morales-Montor J."/>
            <person name="Limon-Lason J."/>
            <person name="Soberon X."/>
            <person name="Laclette J.P."/>
        </authorList>
    </citation>
    <scope>NUCLEOTIDE SEQUENCE [LARGE SCALE GENOMIC DNA]</scope>
</reference>